<keyword evidence="2 8" id="KW-0808">Transferase</keyword>
<evidence type="ECO:0000256" key="5">
    <source>
        <dbReference type="ARBA" id="ARBA00022840"/>
    </source>
</evidence>
<evidence type="ECO:0000256" key="1">
    <source>
        <dbReference type="ARBA" id="ARBA00009427"/>
    </source>
</evidence>
<comment type="caution">
    <text evidence="10">The sequence shown here is derived from an EMBL/GenBank/DDBJ whole genome shotgun (WGS) entry which is preliminary data.</text>
</comment>
<dbReference type="GO" id="GO:0015949">
    <property type="term" value="P:nucleobase-containing small molecule interconversion"/>
    <property type="evidence" value="ECO:0007669"/>
    <property type="project" value="TreeGrafter"/>
</dbReference>
<dbReference type="InterPro" id="IPR011994">
    <property type="entry name" value="Cytidylate_kinase_dom"/>
</dbReference>
<evidence type="ECO:0000256" key="6">
    <source>
        <dbReference type="ARBA" id="ARBA00047615"/>
    </source>
</evidence>
<evidence type="ECO:0000313" key="10">
    <source>
        <dbReference type="EMBL" id="TET92166.1"/>
    </source>
</evidence>
<evidence type="ECO:0000256" key="2">
    <source>
        <dbReference type="ARBA" id="ARBA00022679"/>
    </source>
</evidence>
<reference evidence="10 11" key="1">
    <citation type="submission" date="2019-03" db="EMBL/GenBank/DDBJ databases">
        <title>Metabolic potential of uncultured bacteria and archaea associated with petroleum seepage in deep-sea sediments.</title>
        <authorList>
            <person name="Dong X."/>
            <person name="Hubert C."/>
        </authorList>
    </citation>
    <scope>NUCLEOTIDE SEQUENCE [LARGE SCALE GENOMIC DNA]</scope>
    <source>
        <strain evidence="10">E29_bin28</strain>
    </source>
</reference>
<evidence type="ECO:0000256" key="3">
    <source>
        <dbReference type="ARBA" id="ARBA00022741"/>
    </source>
</evidence>
<dbReference type="Gene3D" id="3.40.50.300">
    <property type="entry name" value="P-loop containing nucleotide triphosphate hydrolases"/>
    <property type="match status" value="1"/>
</dbReference>
<keyword evidence="4 8" id="KW-0418">Kinase</keyword>
<dbReference type="GO" id="GO:0036431">
    <property type="term" value="F:dCMP kinase activity"/>
    <property type="evidence" value="ECO:0007669"/>
    <property type="project" value="InterPro"/>
</dbReference>
<accession>A0A523YKR0</accession>
<comment type="subcellular location">
    <subcellularLocation>
        <location evidence="8">Cytoplasm</location>
    </subcellularLocation>
</comment>
<evidence type="ECO:0000259" key="9">
    <source>
        <dbReference type="Pfam" id="PF02224"/>
    </source>
</evidence>
<comment type="catalytic activity">
    <reaction evidence="7 8">
        <text>CMP + ATP = CDP + ADP</text>
        <dbReference type="Rhea" id="RHEA:11600"/>
        <dbReference type="ChEBI" id="CHEBI:30616"/>
        <dbReference type="ChEBI" id="CHEBI:58069"/>
        <dbReference type="ChEBI" id="CHEBI:60377"/>
        <dbReference type="ChEBI" id="CHEBI:456216"/>
        <dbReference type="EC" id="2.7.4.25"/>
    </reaction>
</comment>
<dbReference type="GO" id="GO:0036430">
    <property type="term" value="F:CMP kinase activity"/>
    <property type="evidence" value="ECO:0007669"/>
    <property type="project" value="RHEA"/>
</dbReference>
<dbReference type="EMBL" id="SOIJ01000239">
    <property type="protein sequence ID" value="TET92166.1"/>
    <property type="molecule type" value="Genomic_DNA"/>
</dbReference>
<dbReference type="NCBIfam" id="TIGR00017">
    <property type="entry name" value="cmk"/>
    <property type="match status" value="1"/>
</dbReference>
<gene>
    <name evidence="8" type="primary">cmk</name>
    <name evidence="10" type="ORF">E3J33_04210</name>
</gene>
<feature type="binding site" evidence="8">
    <location>
        <begin position="25"/>
        <end position="33"/>
    </location>
    <ligand>
        <name>ATP</name>
        <dbReference type="ChEBI" id="CHEBI:30616"/>
    </ligand>
</feature>
<dbReference type="SUPFAM" id="SSF52540">
    <property type="entry name" value="P-loop containing nucleoside triphosphate hydrolases"/>
    <property type="match status" value="1"/>
</dbReference>
<dbReference type="InterPro" id="IPR027417">
    <property type="entry name" value="P-loop_NTPase"/>
</dbReference>
<dbReference type="AlphaFoldDB" id="A0A523YKR0"/>
<name>A0A523YKR0_UNCAE</name>
<dbReference type="Pfam" id="PF02224">
    <property type="entry name" value="Cytidylate_kin"/>
    <property type="match status" value="1"/>
</dbReference>
<keyword evidence="8" id="KW-0963">Cytoplasm</keyword>
<evidence type="ECO:0000256" key="4">
    <source>
        <dbReference type="ARBA" id="ARBA00022777"/>
    </source>
</evidence>
<proteinExistence type="inferred from homology"/>
<dbReference type="Proteomes" id="UP000316925">
    <property type="component" value="Unassembled WGS sequence"/>
</dbReference>
<dbReference type="PANTHER" id="PTHR21299:SF2">
    <property type="entry name" value="CYTIDYLATE KINASE"/>
    <property type="match status" value="1"/>
</dbReference>
<dbReference type="GO" id="GO:0006220">
    <property type="term" value="P:pyrimidine nucleotide metabolic process"/>
    <property type="evidence" value="ECO:0007669"/>
    <property type="project" value="UniProtKB-UniRule"/>
</dbReference>
<evidence type="ECO:0000256" key="8">
    <source>
        <dbReference type="HAMAP-Rule" id="MF_00238"/>
    </source>
</evidence>
<evidence type="ECO:0000256" key="7">
    <source>
        <dbReference type="ARBA" id="ARBA00048478"/>
    </source>
</evidence>
<dbReference type="EC" id="2.7.4.25" evidence="8"/>
<dbReference type="InterPro" id="IPR003136">
    <property type="entry name" value="Cytidylate_kin"/>
</dbReference>
<protein>
    <recommendedName>
        <fullName evidence="8">Cytidylate kinase</fullName>
        <shortName evidence="8">CK</shortName>
        <ecNumber evidence="8">2.7.4.25</ecNumber>
    </recommendedName>
    <alternativeName>
        <fullName evidence="8">Cytidine monophosphate kinase</fullName>
        <shortName evidence="8">CMP kinase</shortName>
    </alternativeName>
</protein>
<dbReference type="CDD" id="cd02020">
    <property type="entry name" value="CMPK"/>
    <property type="match status" value="1"/>
</dbReference>
<comment type="catalytic activity">
    <reaction evidence="6 8">
        <text>dCMP + ATP = dCDP + ADP</text>
        <dbReference type="Rhea" id="RHEA:25094"/>
        <dbReference type="ChEBI" id="CHEBI:30616"/>
        <dbReference type="ChEBI" id="CHEBI:57566"/>
        <dbReference type="ChEBI" id="CHEBI:58593"/>
        <dbReference type="ChEBI" id="CHEBI:456216"/>
        <dbReference type="EC" id="2.7.4.25"/>
    </reaction>
</comment>
<organism evidence="10 11">
    <name type="scientific">Aerophobetes bacterium</name>
    <dbReference type="NCBI Taxonomy" id="2030807"/>
    <lineage>
        <taxon>Bacteria</taxon>
        <taxon>Candidatus Aerophobota</taxon>
    </lineage>
</organism>
<evidence type="ECO:0000313" key="11">
    <source>
        <dbReference type="Proteomes" id="UP000316925"/>
    </source>
</evidence>
<feature type="domain" description="Cytidylate kinase" evidence="9">
    <location>
        <begin position="21"/>
        <end position="235"/>
    </location>
</feature>
<dbReference type="HAMAP" id="MF_00238">
    <property type="entry name" value="Cytidyl_kinase_type1"/>
    <property type="match status" value="1"/>
</dbReference>
<comment type="similarity">
    <text evidence="1 8">Belongs to the cytidylate kinase family. Type 1 subfamily.</text>
</comment>
<keyword evidence="3 8" id="KW-0547">Nucleotide-binding</keyword>
<sequence length="240" mass="26448">MKSLSRISKPSSLPGRRGLTIAIDGPAASGKSTAAKLVAKKLGYLYLDTGAMYRALTWKALRNKVNIKDKKGLCQLAKETKITLKSQSNLETKIYLDGKEVTSFIRSPLIDKNVSPISVVKGVREAMVAEQKRMGKKGGIAAEGRDIGTVVFPKAEVKIFLTASFKERVKRRWKEETNKGLSSEKKRVAIDLLTRDSIDSQRKIAPLKKARGAVVIDNTCLNIPQTVDRILEVVKTKLTP</sequence>
<dbReference type="PANTHER" id="PTHR21299">
    <property type="entry name" value="CYTIDYLATE KINASE/PANTOATE-BETA-ALANINE LIGASE"/>
    <property type="match status" value="1"/>
</dbReference>
<keyword evidence="5 8" id="KW-0067">ATP-binding</keyword>
<dbReference type="GO" id="GO:0005524">
    <property type="term" value="F:ATP binding"/>
    <property type="evidence" value="ECO:0007669"/>
    <property type="project" value="UniProtKB-UniRule"/>
</dbReference>
<dbReference type="GO" id="GO:0005829">
    <property type="term" value="C:cytosol"/>
    <property type="evidence" value="ECO:0007669"/>
    <property type="project" value="TreeGrafter"/>
</dbReference>